<comment type="caution">
    <text evidence="2">The sequence shown here is derived from an EMBL/GenBank/DDBJ whole genome shotgun (WGS) entry which is preliminary data.</text>
</comment>
<dbReference type="EMBL" id="JBEXAC010000002">
    <property type="protein sequence ID" value="MET6998464.1"/>
    <property type="molecule type" value="Genomic_DNA"/>
</dbReference>
<proteinExistence type="predicted"/>
<feature type="chain" id="PRO_5046671577" evidence="1">
    <location>
        <begin position="24"/>
        <end position="284"/>
    </location>
</feature>
<dbReference type="Proteomes" id="UP001549749">
    <property type="component" value="Unassembled WGS sequence"/>
</dbReference>
<gene>
    <name evidence="2" type="ORF">ABR189_13845</name>
</gene>
<reference evidence="2 3" key="1">
    <citation type="submission" date="2024-06" db="EMBL/GenBank/DDBJ databases">
        <title>Chitinophaga defluvii sp. nov., isolated from municipal sewage.</title>
        <authorList>
            <person name="Zhang L."/>
        </authorList>
    </citation>
    <scope>NUCLEOTIDE SEQUENCE [LARGE SCALE GENOMIC DNA]</scope>
    <source>
        <strain evidence="2 3">H8</strain>
    </source>
</reference>
<keyword evidence="3" id="KW-1185">Reference proteome</keyword>
<protein>
    <submittedName>
        <fullName evidence="2">ATP/GTP-binding protein</fullName>
    </submittedName>
</protein>
<evidence type="ECO:0000256" key="1">
    <source>
        <dbReference type="SAM" id="SignalP"/>
    </source>
</evidence>
<feature type="signal peptide" evidence="1">
    <location>
        <begin position="1"/>
        <end position="23"/>
    </location>
</feature>
<evidence type="ECO:0000313" key="3">
    <source>
        <dbReference type="Proteomes" id="UP001549749"/>
    </source>
</evidence>
<sequence length="284" mass="31377">MKFVIALASAFSSCFLYSQYSHGQPSMAMEKKWETDTVFQIPESVLYDTKREVLYVSNIQGDLSAKDGGGFISKLSPEGKVLQLQWVKGLNSPKGLGLFKKQLYVADLDEVVIIDVDKGRVIQRVPVTGAEMLNDVTVDQQGVVYISDSRTRKLHQLKDGVITTLVENLKGPNGVLATAEAFYILDDGALNQLEKDGTVKKLLNISKAPDGIERISEGEFVISCWPGEVFYVNLATGMVHKMLDTQAQKLNGADIGYNARKRIVYVPTFFGNSVVAYQLKSLLK</sequence>
<dbReference type="RefSeq" id="WP_354661109.1">
    <property type="nucleotide sequence ID" value="NZ_JBEXAC010000002.1"/>
</dbReference>
<organism evidence="2 3">
    <name type="scientific">Chitinophaga defluvii</name>
    <dbReference type="NCBI Taxonomy" id="3163343"/>
    <lineage>
        <taxon>Bacteria</taxon>
        <taxon>Pseudomonadati</taxon>
        <taxon>Bacteroidota</taxon>
        <taxon>Chitinophagia</taxon>
        <taxon>Chitinophagales</taxon>
        <taxon>Chitinophagaceae</taxon>
        <taxon>Chitinophaga</taxon>
    </lineage>
</organism>
<dbReference type="Gene3D" id="2.120.10.30">
    <property type="entry name" value="TolB, C-terminal domain"/>
    <property type="match status" value="1"/>
</dbReference>
<accession>A0ABV2T8K7</accession>
<name>A0ABV2T8K7_9BACT</name>
<keyword evidence="1" id="KW-0732">Signal</keyword>
<evidence type="ECO:0000313" key="2">
    <source>
        <dbReference type="EMBL" id="MET6998464.1"/>
    </source>
</evidence>
<dbReference type="SUPFAM" id="SSF63829">
    <property type="entry name" value="Calcium-dependent phosphotriesterase"/>
    <property type="match status" value="1"/>
</dbReference>
<dbReference type="InterPro" id="IPR011042">
    <property type="entry name" value="6-blade_b-propeller_TolB-like"/>
</dbReference>